<keyword evidence="5" id="KW-1185">Reference proteome</keyword>
<accession>A0A917NGA7</accession>
<reference evidence="3 4" key="1">
    <citation type="journal article" date="2014" name="Int. J. Syst. Evol. Microbiol.">
        <title>Complete genome sequence of Corynebacterium casei LMG S-19264T (=DSM 44701T), isolated from a smear-ripened cheese.</title>
        <authorList>
            <consortium name="US DOE Joint Genome Institute (JGI-PGF)"/>
            <person name="Walter F."/>
            <person name="Albersmeier A."/>
            <person name="Kalinowski J."/>
            <person name="Ruckert C."/>
        </authorList>
    </citation>
    <scope>NUCLEOTIDE SEQUENCE [LARGE SCALE GENOMIC DNA]</scope>
    <source>
        <strain evidence="3 4">CGMCC 4.7206</strain>
    </source>
</reference>
<dbReference type="InterPro" id="IPR002575">
    <property type="entry name" value="Aminoglycoside_PTrfase"/>
</dbReference>
<dbReference type="AlphaFoldDB" id="A0A917NGA7"/>
<reference evidence="2" key="4">
    <citation type="submission" date="2023-12" db="EMBL/GenBank/DDBJ databases">
        <authorList>
            <person name="Sun Q."/>
            <person name="Inoue M."/>
        </authorList>
    </citation>
    <scope>NUCLEOTIDE SEQUENCE</scope>
    <source>
        <strain evidence="2">JCM 10664</strain>
    </source>
</reference>
<dbReference type="CDD" id="cd05154">
    <property type="entry name" value="ACAD10_11_N-like"/>
    <property type="match status" value="1"/>
</dbReference>
<name>A0A917NGA7_9PSEU</name>
<evidence type="ECO:0000313" key="4">
    <source>
        <dbReference type="Proteomes" id="UP000597989"/>
    </source>
</evidence>
<dbReference type="RefSeq" id="WP_188989821.1">
    <property type="nucleotide sequence ID" value="NZ_BAAAHC010000009.1"/>
</dbReference>
<dbReference type="GO" id="GO:0004672">
    <property type="term" value="F:protein kinase activity"/>
    <property type="evidence" value="ECO:0007669"/>
    <property type="project" value="InterPro"/>
</dbReference>
<dbReference type="PROSITE" id="PS00109">
    <property type="entry name" value="PROTEIN_KINASE_TYR"/>
    <property type="match status" value="1"/>
</dbReference>
<dbReference type="InterPro" id="IPR008266">
    <property type="entry name" value="Tyr_kinase_AS"/>
</dbReference>
<dbReference type="PANTHER" id="PTHR47829:SF1">
    <property type="entry name" value="HAD FAMILY PHOSPHATASE"/>
    <property type="match status" value="1"/>
</dbReference>
<dbReference type="Gene3D" id="3.30.200.20">
    <property type="entry name" value="Phosphorylase Kinase, domain 1"/>
    <property type="match status" value="1"/>
</dbReference>
<reference evidence="3" key="3">
    <citation type="submission" date="2020-09" db="EMBL/GenBank/DDBJ databases">
        <authorList>
            <person name="Sun Q."/>
            <person name="Zhou Y."/>
        </authorList>
    </citation>
    <scope>NUCLEOTIDE SEQUENCE</scope>
    <source>
        <strain evidence="3">CGMCC 4.7206</strain>
    </source>
</reference>
<feature type="domain" description="Aminoglycoside phosphotransferase" evidence="1">
    <location>
        <begin position="37"/>
        <end position="265"/>
    </location>
</feature>
<evidence type="ECO:0000259" key="1">
    <source>
        <dbReference type="Pfam" id="PF01636"/>
    </source>
</evidence>
<reference evidence="2 5" key="2">
    <citation type="journal article" date="2019" name="Int. J. Syst. Evol. Microbiol.">
        <title>The Global Catalogue of Microorganisms (GCM) 10K type strain sequencing project: providing services to taxonomists for standard genome sequencing and annotation.</title>
        <authorList>
            <consortium name="The Broad Institute Genomics Platform"/>
            <consortium name="The Broad Institute Genome Sequencing Center for Infectious Disease"/>
            <person name="Wu L."/>
            <person name="Ma J."/>
        </authorList>
    </citation>
    <scope>NUCLEOTIDE SEQUENCE [LARGE SCALE GENOMIC DNA]</scope>
    <source>
        <strain evidence="2 5">JCM 10664</strain>
    </source>
</reference>
<evidence type="ECO:0000313" key="2">
    <source>
        <dbReference type="EMBL" id="GAA0523338.1"/>
    </source>
</evidence>
<dbReference type="InterPro" id="IPR011009">
    <property type="entry name" value="Kinase-like_dom_sf"/>
</dbReference>
<evidence type="ECO:0000313" key="3">
    <source>
        <dbReference type="EMBL" id="GGI98275.1"/>
    </source>
</evidence>
<comment type="caution">
    <text evidence="3">The sequence shown here is derived from an EMBL/GenBank/DDBJ whole genome shotgun (WGS) entry which is preliminary data.</text>
</comment>
<dbReference type="Gene3D" id="3.90.1200.10">
    <property type="match status" value="1"/>
</dbReference>
<sequence>MNAPPSPGEPPGLDLERLRAHLDAELPGLLRGPLTGELIQGGRSNLTYLVGDGHGRWVVRRPPLGHVLATAHDMSREHRVLSALAGTRVPVPRTHLLCEDDSVLGAPFYVMEYVPGTVLRSPEQTRQLDPRQRADLSWQLVDVLADLHAIDPESVGLGEFGRPVGFLERQVRRWSTQLAASRSRDIDGIDELAEQLARSVPATHRAGIVHGDYRLDNVIVGDDQRIRAVLDWEMATVGDPLTDLGLLAVYWEGFTGVERNPITQGVGPEFGFPTARQLLDRYAEHSDTDLSGLDWYVAFGFFKIAVILEGIHYRFIHNQTVGGGFEHVGALVAPLVAQGLATLVGQAR</sequence>
<dbReference type="EMBL" id="BAAAHC010000009">
    <property type="protein sequence ID" value="GAA0523338.1"/>
    <property type="molecule type" value="Genomic_DNA"/>
</dbReference>
<evidence type="ECO:0000313" key="5">
    <source>
        <dbReference type="Proteomes" id="UP001500220"/>
    </source>
</evidence>
<dbReference type="Pfam" id="PF01636">
    <property type="entry name" value="APH"/>
    <property type="match status" value="1"/>
</dbReference>
<dbReference type="EMBL" id="BMMT01000015">
    <property type="protein sequence ID" value="GGI98275.1"/>
    <property type="molecule type" value="Genomic_DNA"/>
</dbReference>
<dbReference type="Proteomes" id="UP000597989">
    <property type="component" value="Unassembled WGS sequence"/>
</dbReference>
<protein>
    <submittedName>
        <fullName evidence="3">Acyl-CoA dehydrogenase</fullName>
    </submittedName>
    <submittedName>
        <fullName evidence="2">Phosphotransferase family protein</fullName>
    </submittedName>
</protein>
<dbReference type="InterPro" id="IPR052898">
    <property type="entry name" value="ACAD10-like"/>
</dbReference>
<dbReference type="Proteomes" id="UP001500220">
    <property type="component" value="Unassembled WGS sequence"/>
</dbReference>
<dbReference type="SUPFAM" id="SSF56112">
    <property type="entry name" value="Protein kinase-like (PK-like)"/>
    <property type="match status" value="1"/>
</dbReference>
<organism evidence="3 4">
    <name type="scientific">Saccharopolyspora thermophila</name>
    <dbReference type="NCBI Taxonomy" id="89367"/>
    <lineage>
        <taxon>Bacteria</taxon>
        <taxon>Bacillati</taxon>
        <taxon>Actinomycetota</taxon>
        <taxon>Actinomycetes</taxon>
        <taxon>Pseudonocardiales</taxon>
        <taxon>Pseudonocardiaceae</taxon>
        <taxon>Saccharopolyspora</taxon>
    </lineage>
</organism>
<dbReference type="InterPro" id="IPR041726">
    <property type="entry name" value="ACAD10_11_N"/>
</dbReference>
<proteinExistence type="predicted"/>
<dbReference type="PANTHER" id="PTHR47829">
    <property type="entry name" value="HYDROLASE, PUTATIVE (AFU_ORTHOLOGUE AFUA_1G12880)-RELATED"/>
    <property type="match status" value="1"/>
</dbReference>
<gene>
    <name evidence="2" type="ORF">GCM10009545_26950</name>
    <name evidence="3" type="ORF">GCM10011581_39240</name>
</gene>